<feature type="region of interest" description="Disordered" evidence="1">
    <location>
        <begin position="1"/>
        <end position="107"/>
    </location>
</feature>
<dbReference type="OrthoDB" id="2570975at2759"/>
<dbReference type="EMBL" id="QPFP01000001">
    <property type="protein sequence ID" value="TEB39941.1"/>
    <property type="molecule type" value="Genomic_DNA"/>
</dbReference>
<protein>
    <recommendedName>
        <fullName evidence="4">Clp1-like protein</fullName>
    </recommendedName>
</protein>
<organism evidence="2 3">
    <name type="scientific">Coprinellus micaceus</name>
    <name type="common">Glistening ink-cap mushroom</name>
    <name type="synonym">Coprinus micaceus</name>
    <dbReference type="NCBI Taxonomy" id="71717"/>
    <lineage>
        <taxon>Eukaryota</taxon>
        <taxon>Fungi</taxon>
        <taxon>Dikarya</taxon>
        <taxon>Basidiomycota</taxon>
        <taxon>Agaricomycotina</taxon>
        <taxon>Agaricomycetes</taxon>
        <taxon>Agaricomycetidae</taxon>
        <taxon>Agaricales</taxon>
        <taxon>Agaricineae</taxon>
        <taxon>Psathyrellaceae</taxon>
        <taxon>Coprinellus</taxon>
    </lineage>
</organism>
<dbReference type="AlphaFoldDB" id="A0A4Y7U116"/>
<evidence type="ECO:0000256" key="1">
    <source>
        <dbReference type="SAM" id="MobiDB-lite"/>
    </source>
</evidence>
<dbReference type="Proteomes" id="UP000298030">
    <property type="component" value="Unassembled WGS sequence"/>
</dbReference>
<evidence type="ECO:0000313" key="3">
    <source>
        <dbReference type="Proteomes" id="UP000298030"/>
    </source>
</evidence>
<feature type="compositionally biased region" description="Polar residues" evidence="1">
    <location>
        <begin position="1"/>
        <end position="20"/>
    </location>
</feature>
<proteinExistence type="predicted"/>
<name>A0A4Y7U116_COPMI</name>
<evidence type="ECO:0000313" key="2">
    <source>
        <dbReference type="EMBL" id="TEB39941.1"/>
    </source>
</evidence>
<keyword evidence="3" id="KW-1185">Reference proteome</keyword>
<comment type="caution">
    <text evidence="2">The sequence shown here is derived from an EMBL/GenBank/DDBJ whole genome shotgun (WGS) entry which is preliminary data.</text>
</comment>
<evidence type="ECO:0008006" key="4">
    <source>
        <dbReference type="Google" id="ProtNLM"/>
    </source>
</evidence>
<sequence>MPAIRTSNPRHPIVSENTPPDLSKRLNTRLSRQPRTALANKKRGASNIFPPSLRSGVYPAEQVKRRESYKSKTASTVRVTPAVNPSKYESGKPSSSKCPNPSPESEIPETINFRIALSADRPLDVERKDPEFRTFPRRLQRPPYRPVSSEAIMAAAPETELVPDTYTTEMVSALSKEWFPDLAKVDISFDKSNLPSTYDVRVTAPKVSPPTHILAVRPMDLPTHANAPKPCPVQLYPVHSMVMAFHCRNLPPFSPSESGDRVREYGEKISVPSRYLCLPSPKTFPIILKYLYTQDKSAFLQSLLSAPPPPNVVDGQYESIRGFGTRLGLSTKGPEHVQMTIFSLISVWKNAVALGIVDDAYWECLDIAWEAILCAYAVATGQPEVMGLVPQ</sequence>
<reference evidence="2 3" key="1">
    <citation type="journal article" date="2019" name="Nat. Ecol. Evol.">
        <title>Megaphylogeny resolves global patterns of mushroom evolution.</title>
        <authorList>
            <person name="Varga T."/>
            <person name="Krizsan K."/>
            <person name="Foldi C."/>
            <person name="Dima B."/>
            <person name="Sanchez-Garcia M."/>
            <person name="Sanchez-Ramirez S."/>
            <person name="Szollosi G.J."/>
            <person name="Szarkandi J.G."/>
            <person name="Papp V."/>
            <person name="Albert L."/>
            <person name="Andreopoulos W."/>
            <person name="Angelini C."/>
            <person name="Antonin V."/>
            <person name="Barry K.W."/>
            <person name="Bougher N.L."/>
            <person name="Buchanan P."/>
            <person name="Buyck B."/>
            <person name="Bense V."/>
            <person name="Catcheside P."/>
            <person name="Chovatia M."/>
            <person name="Cooper J."/>
            <person name="Damon W."/>
            <person name="Desjardin D."/>
            <person name="Finy P."/>
            <person name="Geml J."/>
            <person name="Haridas S."/>
            <person name="Hughes K."/>
            <person name="Justo A."/>
            <person name="Karasinski D."/>
            <person name="Kautmanova I."/>
            <person name="Kiss B."/>
            <person name="Kocsube S."/>
            <person name="Kotiranta H."/>
            <person name="LaButti K.M."/>
            <person name="Lechner B.E."/>
            <person name="Liimatainen K."/>
            <person name="Lipzen A."/>
            <person name="Lukacs Z."/>
            <person name="Mihaltcheva S."/>
            <person name="Morgado L.N."/>
            <person name="Niskanen T."/>
            <person name="Noordeloos M.E."/>
            <person name="Ohm R.A."/>
            <person name="Ortiz-Santana B."/>
            <person name="Ovrebo C."/>
            <person name="Racz N."/>
            <person name="Riley R."/>
            <person name="Savchenko A."/>
            <person name="Shiryaev A."/>
            <person name="Soop K."/>
            <person name="Spirin V."/>
            <person name="Szebenyi C."/>
            <person name="Tomsovsky M."/>
            <person name="Tulloss R.E."/>
            <person name="Uehling J."/>
            <person name="Grigoriev I.V."/>
            <person name="Vagvolgyi C."/>
            <person name="Papp T."/>
            <person name="Martin F.M."/>
            <person name="Miettinen O."/>
            <person name="Hibbett D.S."/>
            <person name="Nagy L.G."/>
        </authorList>
    </citation>
    <scope>NUCLEOTIDE SEQUENCE [LARGE SCALE GENOMIC DNA]</scope>
    <source>
        <strain evidence="2 3">FP101781</strain>
    </source>
</reference>
<gene>
    <name evidence="2" type="ORF">FA13DRAFT_1784589</name>
</gene>
<feature type="compositionally biased region" description="Low complexity" evidence="1">
    <location>
        <begin position="91"/>
        <end position="105"/>
    </location>
</feature>
<accession>A0A4Y7U116</accession>